<dbReference type="InterPro" id="IPR025642">
    <property type="entry name" value="DUF4342"/>
</dbReference>
<dbReference type="Proteomes" id="UP000183952">
    <property type="component" value="Unassembled WGS sequence"/>
</dbReference>
<sequence>MEKDKNLEQYNENGYEKSYGIGELLGRICKFISRTIKKGCVNYLMVTKDGRRTIKLSLTLCAFLTVVAFVPVAVLTVVGLFTDHKFSLVGPNIKSDDINDVFGKAADSARNMKNDFKEGYRQ</sequence>
<keyword evidence="1" id="KW-1133">Transmembrane helix</keyword>
<evidence type="ECO:0000256" key="1">
    <source>
        <dbReference type="SAM" id="Phobius"/>
    </source>
</evidence>
<keyword evidence="1" id="KW-0812">Transmembrane</keyword>
<dbReference type="EMBL" id="FRAD01000017">
    <property type="protein sequence ID" value="SHK20485.1"/>
    <property type="molecule type" value="Genomic_DNA"/>
</dbReference>
<feature type="domain" description="DUF4342" evidence="2">
    <location>
        <begin position="28"/>
        <end position="81"/>
    </location>
</feature>
<dbReference type="Pfam" id="PF14242">
    <property type="entry name" value="DUF4342"/>
    <property type="match status" value="1"/>
</dbReference>
<dbReference type="AlphaFoldDB" id="A0A1M6QJZ6"/>
<evidence type="ECO:0000259" key="2">
    <source>
        <dbReference type="Pfam" id="PF14242"/>
    </source>
</evidence>
<dbReference type="RefSeq" id="WP_072903973.1">
    <property type="nucleotide sequence ID" value="NZ_FRAD01000017.1"/>
</dbReference>
<keyword evidence="4" id="KW-1185">Reference proteome</keyword>
<dbReference type="STRING" id="1121331.SAMN02745248_02027"/>
<reference evidence="3 4" key="1">
    <citation type="submission" date="2016-11" db="EMBL/GenBank/DDBJ databases">
        <authorList>
            <person name="Jaros S."/>
            <person name="Januszkiewicz K."/>
            <person name="Wedrychowicz H."/>
        </authorList>
    </citation>
    <scope>NUCLEOTIDE SEQUENCE [LARGE SCALE GENOMIC DNA]</scope>
    <source>
        <strain evidence="3 4">DSM 3090</strain>
    </source>
</reference>
<keyword evidence="1" id="KW-0472">Membrane</keyword>
<accession>A0A1M6QJZ6</accession>
<name>A0A1M6QJZ6_9CLOT</name>
<protein>
    <recommendedName>
        <fullName evidence="2">DUF4342 domain-containing protein</fullName>
    </recommendedName>
</protein>
<evidence type="ECO:0000313" key="4">
    <source>
        <dbReference type="Proteomes" id="UP000183952"/>
    </source>
</evidence>
<feature type="transmembrane region" description="Helical" evidence="1">
    <location>
        <begin position="58"/>
        <end position="81"/>
    </location>
</feature>
<proteinExistence type="predicted"/>
<evidence type="ECO:0000313" key="3">
    <source>
        <dbReference type="EMBL" id="SHK20485.1"/>
    </source>
</evidence>
<organism evidence="3 4">
    <name type="scientific">Hathewaya proteolytica DSM 3090</name>
    <dbReference type="NCBI Taxonomy" id="1121331"/>
    <lineage>
        <taxon>Bacteria</taxon>
        <taxon>Bacillati</taxon>
        <taxon>Bacillota</taxon>
        <taxon>Clostridia</taxon>
        <taxon>Eubacteriales</taxon>
        <taxon>Clostridiaceae</taxon>
        <taxon>Hathewaya</taxon>
    </lineage>
</organism>
<gene>
    <name evidence="3" type="ORF">SAMN02745248_02027</name>
</gene>